<keyword evidence="7" id="KW-0630">Potassium</keyword>
<proteinExistence type="inferred from homology"/>
<evidence type="ECO:0000256" key="4">
    <source>
        <dbReference type="ARBA" id="ARBA00022777"/>
    </source>
</evidence>
<dbReference type="Pfam" id="PF00294">
    <property type="entry name" value="PfkB"/>
    <property type="match status" value="1"/>
</dbReference>
<evidence type="ECO:0000256" key="6">
    <source>
        <dbReference type="ARBA" id="ARBA00022842"/>
    </source>
</evidence>
<dbReference type="CDD" id="cd01174">
    <property type="entry name" value="ribokinase"/>
    <property type="match status" value="1"/>
</dbReference>
<keyword evidence="5" id="KW-0067">ATP-binding</keyword>
<dbReference type="PANTHER" id="PTHR10584:SF166">
    <property type="entry name" value="RIBOKINASE"/>
    <property type="match status" value="1"/>
</dbReference>
<dbReference type="HAMAP" id="MF_01987">
    <property type="entry name" value="Ribokinase"/>
    <property type="match status" value="1"/>
</dbReference>
<evidence type="ECO:0000256" key="8">
    <source>
        <dbReference type="ARBA" id="ARBA00023277"/>
    </source>
</evidence>
<protein>
    <submittedName>
        <fullName evidence="10">Unannotated protein</fullName>
    </submittedName>
</protein>
<dbReference type="InterPro" id="IPR011611">
    <property type="entry name" value="PfkB_dom"/>
</dbReference>
<name>A0A6J6BRX1_9ZZZZ</name>
<sequence>MAANVIKSGVIAVVGSAMMDLTAYADVLPEPGQTLAGQLFTTGFGGKGANQAVMAAHCGAQVHFIGKLGKDVFGSAIADNFVKVGINSQYVDQSETPTGIAHICVDGNGENRIIIIPGANHEIEISRAVEAINSIKDLSVVVAQCEIKQEVTLASFKAAKARGCITILNPAPFQPLSDEVMELTDWLIPNESEFRELHGNLPTSDEILKSFRAGKSSIVTLGSQGAVYISSDGQLTYVGAPKVTAVDTTGAGDAFVGTFAYSLAFGKDPVAAMTLGVKVASLSVMRKGAQSSYPDQAEIATLS</sequence>
<keyword evidence="4" id="KW-0418">Kinase</keyword>
<keyword evidence="8" id="KW-0119">Carbohydrate metabolism</keyword>
<accession>A0A6J6BRX1</accession>
<feature type="domain" description="Carbohydrate kinase PfkB" evidence="9">
    <location>
        <begin position="11"/>
        <end position="295"/>
    </location>
</feature>
<dbReference type="GO" id="GO:0046872">
    <property type="term" value="F:metal ion binding"/>
    <property type="evidence" value="ECO:0007669"/>
    <property type="project" value="UniProtKB-KW"/>
</dbReference>
<keyword evidence="1" id="KW-0808">Transferase</keyword>
<organism evidence="10">
    <name type="scientific">freshwater metagenome</name>
    <dbReference type="NCBI Taxonomy" id="449393"/>
    <lineage>
        <taxon>unclassified sequences</taxon>
        <taxon>metagenomes</taxon>
        <taxon>ecological metagenomes</taxon>
    </lineage>
</organism>
<dbReference type="EMBL" id="CAEZSB010000133">
    <property type="protein sequence ID" value="CAB4540888.1"/>
    <property type="molecule type" value="Genomic_DNA"/>
</dbReference>
<evidence type="ECO:0000313" key="10">
    <source>
        <dbReference type="EMBL" id="CAB4540888.1"/>
    </source>
</evidence>
<keyword evidence="6" id="KW-0460">Magnesium</keyword>
<evidence type="ECO:0000256" key="5">
    <source>
        <dbReference type="ARBA" id="ARBA00022840"/>
    </source>
</evidence>
<dbReference type="SUPFAM" id="SSF53613">
    <property type="entry name" value="Ribokinase-like"/>
    <property type="match status" value="1"/>
</dbReference>
<dbReference type="GO" id="GO:0004747">
    <property type="term" value="F:ribokinase activity"/>
    <property type="evidence" value="ECO:0007669"/>
    <property type="project" value="InterPro"/>
</dbReference>
<dbReference type="Gene3D" id="3.40.1190.20">
    <property type="match status" value="1"/>
</dbReference>
<gene>
    <name evidence="10" type="ORF">UFOPK1395_01040</name>
</gene>
<evidence type="ECO:0000256" key="3">
    <source>
        <dbReference type="ARBA" id="ARBA00022741"/>
    </source>
</evidence>
<evidence type="ECO:0000259" key="9">
    <source>
        <dbReference type="Pfam" id="PF00294"/>
    </source>
</evidence>
<dbReference type="PRINTS" id="PR00990">
    <property type="entry name" value="RIBOKINASE"/>
</dbReference>
<evidence type="ECO:0000256" key="7">
    <source>
        <dbReference type="ARBA" id="ARBA00022958"/>
    </source>
</evidence>
<dbReference type="InterPro" id="IPR029056">
    <property type="entry name" value="Ribokinase-like"/>
</dbReference>
<evidence type="ECO:0000256" key="2">
    <source>
        <dbReference type="ARBA" id="ARBA00022723"/>
    </source>
</evidence>
<dbReference type="GO" id="GO:0005524">
    <property type="term" value="F:ATP binding"/>
    <property type="evidence" value="ECO:0007669"/>
    <property type="project" value="UniProtKB-KW"/>
</dbReference>
<keyword evidence="2" id="KW-0479">Metal-binding</keyword>
<dbReference type="PANTHER" id="PTHR10584">
    <property type="entry name" value="SUGAR KINASE"/>
    <property type="match status" value="1"/>
</dbReference>
<dbReference type="InterPro" id="IPR002139">
    <property type="entry name" value="Ribo/fructo_kinase"/>
</dbReference>
<dbReference type="InterPro" id="IPR011877">
    <property type="entry name" value="Ribokinase"/>
</dbReference>
<keyword evidence="3" id="KW-0547">Nucleotide-binding</keyword>
<reference evidence="10" key="1">
    <citation type="submission" date="2020-05" db="EMBL/GenBank/DDBJ databases">
        <authorList>
            <person name="Chiriac C."/>
            <person name="Salcher M."/>
            <person name="Ghai R."/>
            <person name="Kavagutti S V."/>
        </authorList>
    </citation>
    <scope>NUCLEOTIDE SEQUENCE</scope>
</reference>
<evidence type="ECO:0000256" key="1">
    <source>
        <dbReference type="ARBA" id="ARBA00022679"/>
    </source>
</evidence>
<dbReference type="GO" id="GO:0006014">
    <property type="term" value="P:D-ribose metabolic process"/>
    <property type="evidence" value="ECO:0007669"/>
    <property type="project" value="InterPro"/>
</dbReference>
<dbReference type="AlphaFoldDB" id="A0A6J6BRX1"/>